<dbReference type="OrthoDB" id="750797at2759"/>
<dbReference type="PROSITE" id="PS50811">
    <property type="entry name" value="WRKY"/>
    <property type="match status" value="2"/>
</dbReference>
<evidence type="ECO:0000256" key="6">
    <source>
        <dbReference type="SAM" id="MobiDB-lite"/>
    </source>
</evidence>
<dbReference type="SUPFAM" id="SSF118290">
    <property type="entry name" value="WRKY DNA-binding domain"/>
    <property type="match status" value="2"/>
</dbReference>
<keyword evidence="5" id="KW-0539">Nucleus</keyword>
<evidence type="ECO:0000313" key="9">
    <source>
        <dbReference type="Proteomes" id="UP000241769"/>
    </source>
</evidence>
<keyword evidence="3" id="KW-0238">DNA-binding</keyword>
<dbReference type="PANTHER" id="PTHR31221">
    <property type="entry name" value="WRKY TRANSCRIPTION FACTOR PROTEIN 1-RELATED"/>
    <property type="match status" value="1"/>
</dbReference>
<accession>A0A2P6NQ35</accession>
<dbReference type="Proteomes" id="UP000241769">
    <property type="component" value="Unassembled WGS sequence"/>
</dbReference>
<name>A0A2P6NQ35_9EUKA</name>
<feature type="region of interest" description="Disordered" evidence="6">
    <location>
        <begin position="209"/>
        <end position="254"/>
    </location>
</feature>
<keyword evidence="9" id="KW-1185">Reference proteome</keyword>
<dbReference type="Pfam" id="PF03106">
    <property type="entry name" value="WRKY"/>
    <property type="match status" value="2"/>
</dbReference>
<protein>
    <submittedName>
        <fullName evidence="8">Transcription factor</fullName>
    </submittedName>
</protein>
<evidence type="ECO:0000256" key="2">
    <source>
        <dbReference type="ARBA" id="ARBA00023015"/>
    </source>
</evidence>
<comment type="caution">
    <text evidence="8">The sequence shown here is derived from an EMBL/GenBank/DDBJ whole genome shotgun (WGS) entry which is preliminary data.</text>
</comment>
<feature type="compositionally biased region" description="Basic residues" evidence="6">
    <location>
        <begin position="219"/>
        <end position="228"/>
    </location>
</feature>
<reference evidence="8 9" key="1">
    <citation type="journal article" date="2018" name="Genome Biol. Evol.">
        <title>Multiple Roots of Fruiting Body Formation in Amoebozoa.</title>
        <authorList>
            <person name="Hillmann F."/>
            <person name="Forbes G."/>
            <person name="Novohradska S."/>
            <person name="Ferling I."/>
            <person name="Riege K."/>
            <person name="Groth M."/>
            <person name="Westermann M."/>
            <person name="Marz M."/>
            <person name="Spaller T."/>
            <person name="Winckler T."/>
            <person name="Schaap P."/>
            <person name="Glockner G."/>
        </authorList>
    </citation>
    <scope>NUCLEOTIDE SEQUENCE [LARGE SCALE GENOMIC DNA]</scope>
    <source>
        <strain evidence="8 9">Jena</strain>
    </source>
</reference>
<sequence>MGAEASHLLQPPDDSSTILPAPPIEQGRNSDDVISETQEEPFTQEDGYRWRKYGQKQVKGCKYPRSYYKCTHTNCGRRKYVEKTDEGIESVSYKGSEHNHDARKTVRGNAEDQSSFKQWVLTVQDSTREEPPTIEIAANAASNGTVVMPRLVVESSAQVDATDDGYHWKRYGRKMLKSGPFVREYLSCIFPGCPVKKVVEQKVETHLVTYDGNHNHPPPTHKKRKRISYHTQDDTTKRERTKEKRTTMEENVLR</sequence>
<dbReference type="InterPro" id="IPR003657">
    <property type="entry name" value="WRKY_dom"/>
</dbReference>
<evidence type="ECO:0000256" key="1">
    <source>
        <dbReference type="ARBA" id="ARBA00004123"/>
    </source>
</evidence>
<dbReference type="GO" id="GO:0043565">
    <property type="term" value="F:sequence-specific DNA binding"/>
    <property type="evidence" value="ECO:0007669"/>
    <property type="project" value="InterPro"/>
</dbReference>
<dbReference type="GO" id="GO:0005634">
    <property type="term" value="C:nucleus"/>
    <property type="evidence" value="ECO:0007669"/>
    <property type="project" value="UniProtKB-SubCell"/>
</dbReference>
<feature type="compositionally biased region" description="Basic and acidic residues" evidence="6">
    <location>
        <begin position="231"/>
        <end position="254"/>
    </location>
</feature>
<feature type="domain" description="WRKY" evidence="7">
    <location>
        <begin position="157"/>
        <end position="219"/>
    </location>
</feature>
<evidence type="ECO:0000256" key="4">
    <source>
        <dbReference type="ARBA" id="ARBA00023163"/>
    </source>
</evidence>
<dbReference type="SMART" id="SM00774">
    <property type="entry name" value="WRKY"/>
    <property type="match status" value="2"/>
</dbReference>
<dbReference type="InterPro" id="IPR044810">
    <property type="entry name" value="WRKY_plant"/>
</dbReference>
<keyword evidence="4" id="KW-0804">Transcription</keyword>
<dbReference type="GO" id="GO:0003700">
    <property type="term" value="F:DNA-binding transcription factor activity"/>
    <property type="evidence" value="ECO:0007669"/>
    <property type="project" value="InterPro"/>
</dbReference>
<evidence type="ECO:0000313" key="8">
    <source>
        <dbReference type="EMBL" id="PRP86076.1"/>
    </source>
</evidence>
<dbReference type="AlphaFoldDB" id="A0A2P6NQ35"/>
<feature type="domain" description="WRKY" evidence="7">
    <location>
        <begin position="39"/>
        <end position="103"/>
    </location>
</feature>
<feature type="region of interest" description="Disordered" evidence="6">
    <location>
        <begin position="1"/>
        <end position="46"/>
    </location>
</feature>
<dbReference type="EMBL" id="MDYQ01000035">
    <property type="protein sequence ID" value="PRP86076.1"/>
    <property type="molecule type" value="Genomic_DNA"/>
</dbReference>
<evidence type="ECO:0000256" key="5">
    <source>
        <dbReference type="ARBA" id="ARBA00023242"/>
    </source>
</evidence>
<dbReference type="STRING" id="1890364.A0A2P6NQ35"/>
<gene>
    <name evidence="8" type="ORF">PROFUN_03063</name>
</gene>
<proteinExistence type="predicted"/>
<organism evidence="8 9">
    <name type="scientific">Planoprotostelium fungivorum</name>
    <dbReference type="NCBI Taxonomy" id="1890364"/>
    <lineage>
        <taxon>Eukaryota</taxon>
        <taxon>Amoebozoa</taxon>
        <taxon>Evosea</taxon>
        <taxon>Variosea</taxon>
        <taxon>Cavosteliida</taxon>
        <taxon>Cavosteliaceae</taxon>
        <taxon>Planoprotostelium</taxon>
    </lineage>
</organism>
<evidence type="ECO:0000256" key="3">
    <source>
        <dbReference type="ARBA" id="ARBA00023125"/>
    </source>
</evidence>
<dbReference type="InterPro" id="IPR036576">
    <property type="entry name" value="WRKY_dom_sf"/>
</dbReference>
<dbReference type="InParanoid" id="A0A2P6NQ35"/>
<comment type="subcellular location">
    <subcellularLocation>
        <location evidence="1">Nucleus</location>
    </subcellularLocation>
</comment>
<dbReference type="Gene3D" id="2.20.25.80">
    <property type="entry name" value="WRKY domain"/>
    <property type="match status" value="2"/>
</dbReference>
<feature type="compositionally biased region" description="Acidic residues" evidence="6">
    <location>
        <begin position="33"/>
        <end position="43"/>
    </location>
</feature>
<evidence type="ECO:0000259" key="7">
    <source>
        <dbReference type="PROSITE" id="PS50811"/>
    </source>
</evidence>
<keyword evidence="2" id="KW-0805">Transcription regulation</keyword>
<dbReference type="PANTHER" id="PTHR31221:SF193">
    <property type="entry name" value="WRKY TRANSCRIPTION FACTOR PROTEIN 1-RELATED"/>
    <property type="match status" value="1"/>
</dbReference>